<evidence type="ECO:0000313" key="2">
    <source>
        <dbReference type="EMBL" id="KAJ4263557.1"/>
    </source>
</evidence>
<feature type="domain" description="Amidase" evidence="1">
    <location>
        <begin position="31"/>
        <end position="470"/>
    </location>
</feature>
<evidence type="ECO:0000259" key="1">
    <source>
        <dbReference type="Pfam" id="PF01425"/>
    </source>
</evidence>
<dbReference type="Gene3D" id="3.90.1300.10">
    <property type="entry name" value="Amidase signature (AS) domain"/>
    <property type="match status" value="1"/>
</dbReference>
<accession>A0A9W8VF55</accession>
<comment type="caution">
    <text evidence="2">The sequence shown here is derived from an EMBL/GenBank/DDBJ whole genome shotgun (WGS) entry which is preliminary data.</text>
</comment>
<dbReference type="OrthoDB" id="566138at2759"/>
<dbReference type="EMBL" id="JAOQAZ010000010">
    <property type="protein sequence ID" value="KAJ4263557.1"/>
    <property type="molecule type" value="Genomic_DNA"/>
</dbReference>
<dbReference type="PANTHER" id="PTHR42678:SF34">
    <property type="entry name" value="OS04G0183300 PROTEIN"/>
    <property type="match status" value="1"/>
</dbReference>
<organism evidence="2 3">
    <name type="scientific">Fusarium torreyae</name>
    <dbReference type="NCBI Taxonomy" id="1237075"/>
    <lineage>
        <taxon>Eukaryota</taxon>
        <taxon>Fungi</taxon>
        <taxon>Dikarya</taxon>
        <taxon>Ascomycota</taxon>
        <taxon>Pezizomycotina</taxon>
        <taxon>Sordariomycetes</taxon>
        <taxon>Hypocreomycetidae</taxon>
        <taxon>Hypocreales</taxon>
        <taxon>Nectriaceae</taxon>
        <taxon>Fusarium</taxon>
    </lineage>
</organism>
<proteinExistence type="predicted"/>
<evidence type="ECO:0000313" key="3">
    <source>
        <dbReference type="Proteomes" id="UP001152049"/>
    </source>
</evidence>
<sequence>MAATKRPIDVYTDTAGHLGQLLSAGETTSVELVKLYLAQIEKHNKNGLKIHAITQTAPAEKLFQDAAALDAERLKSGPRSPLHGIPITLKVRDFYLTPSFGMETTCGSYALKGLKASEDAAIATMLRDAGCIIIGLNNLSEWANCRGANLTSGWSAIGGQTQTPYTPGGSSSGSAVGTASGFSPLSIGSESDGSIIQPSIRAALYSIKGTVGDINMKGTMSGGAGFDSAGPIAKSVQDCANILDVLLPGRDFGSHLTKSWHGIKVAYLDYKKWQFEDWICDHTPAFDSEHENAMLDAMKKLEAAGASVSYNAPLLMPEAVIEKYETASLNSLQGHELVFTFERFLALFDNPNLRTLDDLVKFNKEHTELELPPEQSSQSVFESALKTNITDEEYETGLKHLRASFRDAIEKCLEETGADVIMGSGETFMSTMASGSGYPIASVPLGYSSYNGRPHGMLIMARNQEEGKILKVMSAWEASFPEARKPPPSLLEWDSDSEL</sequence>
<dbReference type="InterPro" id="IPR036928">
    <property type="entry name" value="AS_sf"/>
</dbReference>
<dbReference type="PANTHER" id="PTHR42678">
    <property type="entry name" value="AMIDASE"/>
    <property type="match status" value="1"/>
</dbReference>
<dbReference type="InterPro" id="IPR023631">
    <property type="entry name" value="Amidase_dom"/>
</dbReference>
<dbReference type="Proteomes" id="UP001152049">
    <property type="component" value="Unassembled WGS sequence"/>
</dbReference>
<name>A0A9W8VF55_9HYPO</name>
<gene>
    <name evidence="2" type="ORF">NW762_006376</name>
</gene>
<reference evidence="2" key="1">
    <citation type="submission" date="2022-09" db="EMBL/GenBank/DDBJ databases">
        <title>Fusarium specimens isolated from Avocado Roots.</title>
        <authorList>
            <person name="Stajich J."/>
            <person name="Roper C."/>
            <person name="Heimlech-Rivalta G."/>
        </authorList>
    </citation>
    <scope>NUCLEOTIDE SEQUENCE</scope>
    <source>
        <strain evidence="2">CF00136</strain>
    </source>
</reference>
<dbReference type="Pfam" id="PF01425">
    <property type="entry name" value="Amidase"/>
    <property type="match status" value="1"/>
</dbReference>
<dbReference type="AlphaFoldDB" id="A0A9W8VF55"/>
<protein>
    <recommendedName>
        <fullName evidence="1">Amidase domain-containing protein</fullName>
    </recommendedName>
</protein>
<keyword evidence="3" id="KW-1185">Reference proteome</keyword>
<dbReference type="SUPFAM" id="SSF75304">
    <property type="entry name" value="Amidase signature (AS) enzymes"/>
    <property type="match status" value="1"/>
</dbReference>